<dbReference type="EMBL" id="AP026800">
    <property type="protein sequence ID" value="BDR55164.1"/>
    <property type="molecule type" value="Genomic_DNA"/>
</dbReference>
<protein>
    <recommendedName>
        <fullName evidence="4">Bacteriocin, lactococcin 972 family</fullName>
    </recommendedName>
</protein>
<name>A0ABN6SHD2_9BIFI</name>
<evidence type="ECO:0008006" key="4">
    <source>
        <dbReference type="Google" id="ProtNLM"/>
    </source>
</evidence>
<accession>A0ABN6SHD2</accession>
<evidence type="ECO:0000313" key="3">
    <source>
        <dbReference type="Proteomes" id="UP001321748"/>
    </source>
</evidence>
<proteinExistence type="predicted"/>
<organism evidence="2 3">
    <name type="scientific">Bombiscardovia apis</name>
    <dbReference type="NCBI Taxonomy" id="2932182"/>
    <lineage>
        <taxon>Bacteria</taxon>
        <taxon>Bacillati</taxon>
        <taxon>Actinomycetota</taxon>
        <taxon>Actinomycetes</taxon>
        <taxon>Bifidobacteriales</taxon>
        <taxon>Bifidobacteriaceae</taxon>
        <taxon>Bombiscardovia</taxon>
    </lineage>
</organism>
<evidence type="ECO:0000313" key="2">
    <source>
        <dbReference type="EMBL" id="BDR55164.1"/>
    </source>
</evidence>
<gene>
    <name evidence="2" type="ORF">KIMH_12750</name>
</gene>
<keyword evidence="3" id="KW-1185">Reference proteome</keyword>
<reference evidence="2 3" key="1">
    <citation type="journal article" date="2023" name="Microbiol. Spectr.">
        <title>Symbiosis of Carpenter Bees with Uncharacterized Lactic Acid Bacteria Showing NAD Auxotrophy.</title>
        <authorList>
            <person name="Kawasaki S."/>
            <person name="Ozawa K."/>
            <person name="Mori T."/>
            <person name="Yamamoto A."/>
            <person name="Ito M."/>
            <person name="Ohkuma M."/>
            <person name="Sakamoto M."/>
            <person name="Matsutani M."/>
        </authorList>
    </citation>
    <scope>NUCLEOTIDE SEQUENCE [LARGE SCALE GENOMIC DNA]</scope>
    <source>
        <strain evidence="2 3">KimH</strain>
    </source>
</reference>
<dbReference type="Proteomes" id="UP001321748">
    <property type="component" value="Chromosome"/>
</dbReference>
<sequence>MLAKRKGLNAVLAVFVSVILSLGVGATPANADSGGVNNPRVTGTWYYNWSYSYASAQGRGSYLAHAMARQDGWRVTRTAKYPNQIVTQAVNGNPRNHNDGALAY</sequence>
<evidence type="ECO:0000256" key="1">
    <source>
        <dbReference type="SAM" id="SignalP"/>
    </source>
</evidence>
<keyword evidence="1" id="KW-0732">Signal</keyword>
<feature type="signal peptide" evidence="1">
    <location>
        <begin position="1"/>
        <end position="31"/>
    </location>
</feature>
<feature type="chain" id="PRO_5046647549" description="Bacteriocin, lactococcin 972 family" evidence="1">
    <location>
        <begin position="32"/>
        <end position="104"/>
    </location>
</feature>